<dbReference type="SUPFAM" id="SSF50969">
    <property type="entry name" value="YVTN repeat-like/Quinoprotein amine dehydrogenase"/>
    <property type="match status" value="1"/>
</dbReference>
<proteinExistence type="predicted"/>
<organism evidence="2">
    <name type="scientific">Micromonospora sp. CCTCC AA 2012012</name>
    <dbReference type="NCBI Taxonomy" id="3111921"/>
    <lineage>
        <taxon>Bacteria</taxon>
        <taxon>Bacillati</taxon>
        <taxon>Actinomycetota</taxon>
        <taxon>Actinomycetes</taxon>
        <taxon>Micromonosporales</taxon>
        <taxon>Micromonosporaceae</taxon>
        <taxon>Micromonospora</taxon>
    </lineage>
</organism>
<feature type="chain" id="PRO_5043288829" evidence="1">
    <location>
        <begin position="33"/>
        <end position="754"/>
    </location>
</feature>
<dbReference type="EMBL" id="CP159342">
    <property type="protein sequence ID" value="XCH71717.1"/>
    <property type="molecule type" value="Genomic_DNA"/>
</dbReference>
<dbReference type="InterPro" id="IPR011044">
    <property type="entry name" value="Quino_amine_DH_bsu"/>
</dbReference>
<protein>
    <submittedName>
        <fullName evidence="2">PxKF domain-containing protein</fullName>
    </submittedName>
</protein>
<name>A0AAU7M0M0_9ACTN</name>
<dbReference type="RefSeq" id="WP_350930568.1">
    <property type="nucleotide sequence ID" value="NZ_CP157762.1"/>
</dbReference>
<dbReference type="AlphaFoldDB" id="A0AAU7M0M0"/>
<dbReference type="GO" id="GO:0008237">
    <property type="term" value="F:metallopeptidase activity"/>
    <property type="evidence" value="ECO:0007669"/>
    <property type="project" value="InterPro"/>
</dbReference>
<reference evidence="3" key="2">
    <citation type="submission" date="2024-06" db="EMBL/GenBank/DDBJ databases">
        <title>Micromonospora mangrovi CCTCC AA 2012012 genome sequences.</title>
        <authorList>
            <person name="Gao J."/>
        </authorList>
    </citation>
    <scope>NUCLEOTIDE SEQUENCE</scope>
    <source>
        <strain evidence="3">CCTCC AA 2012012</strain>
    </source>
</reference>
<dbReference type="SUPFAM" id="SSF55486">
    <property type="entry name" value="Metalloproteases ('zincins'), catalytic domain"/>
    <property type="match status" value="1"/>
</dbReference>
<evidence type="ECO:0000313" key="3">
    <source>
        <dbReference type="EMBL" id="XCH71717.1"/>
    </source>
</evidence>
<evidence type="ECO:0000313" key="2">
    <source>
        <dbReference type="EMBL" id="XBP91019.1"/>
    </source>
</evidence>
<accession>A0AAU7M0M0</accession>
<keyword evidence="1" id="KW-0732">Signal</keyword>
<dbReference type="InterPro" id="IPR024079">
    <property type="entry name" value="MetalloPept_cat_dom_sf"/>
</dbReference>
<dbReference type="NCBIfam" id="NF038114">
    <property type="entry name" value="rightmost"/>
    <property type="match status" value="1"/>
</dbReference>
<dbReference type="Gene3D" id="3.40.390.10">
    <property type="entry name" value="Collagenase (Catalytic Domain)"/>
    <property type="match status" value="1"/>
</dbReference>
<dbReference type="EMBL" id="CP157762">
    <property type="protein sequence ID" value="XBP91019.1"/>
    <property type="molecule type" value="Genomic_DNA"/>
</dbReference>
<sequence length="754" mass="78117">MHRRPHRLFSAAVVAVVVLAAGLTVSASPASAANGDLVQQTSFAQSCGSGIGVGIAFDGKNIWYSCYASSPDLYKADPITGAVLASYTVAGGLGALAWDGNRKKIWAGWGGAGTSGDVRLVDPATGTGAVVLNAAAAAFDELDDGLAYDAQDDSLYVSPDTSTTIYHYSTAGANLGSFPWTGSGCYNSGLAIGGQLLFQGSDGCNHIWVVQRGSHAAAFDFATGAGGVRDEDLECDSVTFSPRTVMWSMEAYEPRRAIAFEIPPGSCATGGGVDRDGDGLLDEWETAGVTIDPDGAGPTAPQFVDLPAMGADVNKPDIFLQVDWMQDATHNQRLSAAAIKTVVDSFAASPYTSPTGSVGINLHVDEGPTSIMNHATNATWGSLSRANQLAYTANLGTSGPGGYDWSAFQTLKDANFTPTGRTPIFHYVIAAHNYDSTTSSGISRGIGASDLIVSLGSFTGGTGTDNEQAGTLMHELGHNLALRHGGGDDVNYKPNYLSIMSYGFQLGGVIKGGAAGTFDYSRSALGALNESSLSEPAGIGAAGYGTRHWCPASSSYVAVNNAGGAIDWNCNGNATETGVSFDVNNDSATNTLNGFNDWANLKLKGGAIGLAGVTPSLPTVTADETLTVEEAKKVPPVSRYTFSGFFSPVDNPPTVNVAKAGSAIPVKFSLGGDQGLNVFAAGSPASQQVACDSGAPLDDIEQTVSAGSATLTYDAVTDRYTYVWKTDRSWAGSCRRLVVTFDDGTQRTAEFRLK</sequence>
<evidence type="ECO:0000256" key="1">
    <source>
        <dbReference type="SAM" id="SignalP"/>
    </source>
</evidence>
<gene>
    <name evidence="3" type="ORF">ABUL08_15190</name>
    <name evidence="2" type="ORF">VK199_15125</name>
</gene>
<feature type="signal peptide" evidence="1">
    <location>
        <begin position="1"/>
        <end position="32"/>
    </location>
</feature>
<reference evidence="2" key="1">
    <citation type="submission" date="2024-01" db="EMBL/GenBank/DDBJ databases">
        <title>The genome sequence of Micromonospora mangrovi CCTCC AA 2012012.</title>
        <authorList>
            <person name="Gao J."/>
        </authorList>
    </citation>
    <scope>NUCLEOTIDE SEQUENCE</scope>
    <source>
        <strain evidence="2">CCTCC AA 2012012</strain>
    </source>
</reference>